<dbReference type="EMBL" id="KN818233">
    <property type="protein sequence ID" value="KIL67082.1"/>
    <property type="molecule type" value="Genomic_DNA"/>
</dbReference>
<reference evidence="1 2" key="1">
    <citation type="submission" date="2014-04" db="EMBL/GenBank/DDBJ databases">
        <title>Evolutionary Origins and Diversification of the Mycorrhizal Mutualists.</title>
        <authorList>
            <consortium name="DOE Joint Genome Institute"/>
            <consortium name="Mycorrhizal Genomics Consortium"/>
            <person name="Kohler A."/>
            <person name="Kuo A."/>
            <person name="Nagy L.G."/>
            <person name="Floudas D."/>
            <person name="Copeland A."/>
            <person name="Barry K.W."/>
            <person name="Cichocki N."/>
            <person name="Veneault-Fourrey C."/>
            <person name="LaButti K."/>
            <person name="Lindquist E.A."/>
            <person name="Lipzen A."/>
            <person name="Lundell T."/>
            <person name="Morin E."/>
            <person name="Murat C."/>
            <person name="Riley R."/>
            <person name="Ohm R."/>
            <person name="Sun H."/>
            <person name="Tunlid A."/>
            <person name="Henrissat B."/>
            <person name="Grigoriev I.V."/>
            <person name="Hibbett D.S."/>
            <person name="Martin F."/>
        </authorList>
    </citation>
    <scope>NUCLEOTIDE SEQUENCE [LARGE SCALE GENOMIC DNA]</scope>
    <source>
        <strain evidence="1 2">Koide BX008</strain>
    </source>
</reference>
<dbReference type="HOGENOM" id="CLU_2793428_0_0_1"/>
<proteinExistence type="predicted"/>
<name>A0A0C2WZ47_AMAMK</name>
<dbReference type="Proteomes" id="UP000054549">
    <property type="component" value="Unassembled WGS sequence"/>
</dbReference>
<dbReference type="AlphaFoldDB" id="A0A0C2WZ47"/>
<evidence type="ECO:0000313" key="1">
    <source>
        <dbReference type="EMBL" id="KIL67082.1"/>
    </source>
</evidence>
<organism evidence="1 2">
    <name type="scientific">Amanita muscaria (strain Koide BX008)</name>
    <dbReference type="NCBI Taxonomy" id="946122"/>
    <lineage>
        <taxon>Eukaryota</taxon>
        <taxon>Fungi</taxon>
        <taxon>Dikarya</taxon>
        <taxon>Basidiomycota</taxon>
        <taxon>Agaricomycotina</taxon>
        <taxon>Agaricomycetes</taxon>
        <taxon>Agaricomycetidae</taxon>
        <taxon>Agaricales</taxon>
        <taxon>Pluteineae</taxon>
        <taxon>Amanitaceae</taxon>
        <taxon>Amanita</taxon>
    </lineage>
</organism>
<gene>
    <name evidence="1" type="ORF">M378DRAFT_160059</name>
</gene>
<protein>
    <submittedName>
        <fullName evidence="1">Uncharacterized protein</fullName>
    </submittedName>
</protein>
<evidence type="ECO:0000313" key="2">
    <source>
        <dbReference type="Proteomes" id="UP000054549"/>
    </source>
</evidence>
<sequence length="68" mass="7837">MMDNIRSLKITKPRLERLFRVWAVNIRSGVASRLSSGYAAFILRDIVTGSRLLDALVVQKLTNERYEQ</sequence>
<dbReference type="InParanoid" id="A0A0C2WZ47"/>
<keyword evidence="2" id="KW-1185">Reference proteome</keyword>
<accession>A0A0C2WZ47</accession>